<dbReference type="EMBL" id="JBEDNW010000005">
    <property type="protein sequence ID" value="MEZ3167735.1"/>
    <property type="molecule type" value="Genomic_DNA"/>
</dbReference>
<keyword evidence="7" id="KW-1185">Reference proteome</keyword>
<reference evidence="5 7" key="3">
    <citation type="submission" date="2024-06" db="EMBL/GenBank/DDBJ databases">
        <title>Halorubrum miltondacostae sp. nov., a potential PHA producer isolated from an inland solar saltern in Rio Maior, Portugal.</title>
        <authorList>
            <person name="Albuquerque L."/>
            <person name="Viver T."/>
            <person name="Barroso C."/>
            <person name="Claudino R."/>
            <person name="Galvan M."/>
            <person name="Simoes G."/>
            <person name="Lobo Da Cunha A."/>
            <person name="Egas C."/>
        </authorList>
    </citation>
    <scope>NUCLEOTIDE SEQUENCE [LARGE SCALE GENOMIC DNA]</scope>
    <source>
        <strain evidence="5 7">DSM 18646</strain>
    </source>
</reference>
<name>A0AAV3SVT9_9EURY</name>
<evidence type="ECO:0000313" key="4">
    <source>
        <dbReference type="EMBL" id="GAA0554034.1"/>
    </source>
</evidence>
<feature type="compositionally biased region" description="Gly residues" evidence="2">
    <location>
        <begin position="445"/>
        <end position="459"/>
    </location>
</feature>
<protein>
    <submittedName>
        <fullName evidence="5">PGF-CTERM sorting domain-containing protein</fullName>
    </submittedName>
</protein>
<feature type="compositionally biased region" description="Basic and acidic residues" evidence="2">
    <location>
        <begin position="322"/>
        <end position="332"/>
    </location>
</feature>
<dbReference type="EMBL" id="BAAADQ010000016">
    <property type="protein sequence ID" value="GAA0554034.1"/>
    <property type="molecule type" value="Genomic_DNA"/>
</dbReference>
<dbReference type="AlphaFoldDB" id="A0AAV3SVT9"/>
<dbReference type="InterPro" id="IPR026371">
    <property type="entry name" value="PGF_CTERM"/>
</dbReference>
<proteinExistence type="predicted"/>
<reference evidence="4" key="1">
    <citation type="journal article" date="2014" name="Int. J. Syst. Evol. Microbiol.">
        <title>Complete genome sequence of Corynebacterium casei LMG S-19264T (=DSM 44701T), isolated from a smear-ripened cheese.</title>
        <authorList>
            <consortium name="US DOE Joint Genome Institute (JGI-PGF)"/>
            <person name="Walter F."/>
            <person name="Albersmeier A."/>
            <person name="Kalinowski J."/>
            <person name="Ruckert C."/>
        </authorList>
    </citation>
    <scope>NUCLEOTIDE SEQUENCE</scope>
    <source>
        <strain evidence="4">JCM 14265</strain>
    </source>
</reference>
<feature type="compositionally biased region" description="Low complexity" evidence="2">
    <location>
        <begin position="428"/>
        <end position="444"/>
    </location>
</feature>
<evidence type="ECO:0000313" key="6">
    <source>
        <dbReference type="Proteomes" id="UP001501425"/>
    </source>
</evidence>
<feature type="compositionally biased region" description="Polar residues" evidence="2">
    <location>
        <begin position="352"/>
        <end position="377"/>
    </location>
</feature>
<comment type="caution">
    <text evidence="4">The sequence shown here is derived from an EMBL/GenBank/DDBJ whole genome shotgun (WGS) entry which is preliminary data.</text>
</comment>
<accession>A0AAV3SVT9</accession>
<organism evidence="4 6">
    <name type="scientific">Halorubrum ejinorense</name>
    <dbReference type="NCBI Taxonomy" id="425309"/>
    <lineage>
        <taxon>Archaea</taxon>
        <taxon>Methanobacteriati</taxon>
        <taxon>Methanobacteriota</taxon>
        <taxon>Stenosarchaea group</taxon>
        <taxon>Halobacteria</taxon>
        <taxon>Halobacteriales</taxon>
        <taxon>Haloferacaceae</taxon>
        <taxon>Halorubrum</taxon>
    </lineage>
</organism>
<feature type="compositionally biased region" description="Basic and acidic residues" evidence="2">
    <location>
        <begin position="534"/>
        <end position="551"/>
    </location>
</feature>
<evidence type="ECO:0000313" key="5">
    <source>
        <dbReference type="EMBL" id="MEZ3167735.1"/>
    </source>
</evidence>
<dbReference type="Proteomes" id="UP001501425">
    <property type="component" value="Unassembled WGS sequence"/>
</dbReference>
<evidence type="ECO:0000313" key="7">
    <source>
        <dbReference type="Proteomes" id="UP001567571"/>
    </source>
</evidence>
<feature type="region of interest" description="Disordered" evidence="2">
    <location>
        <begin position="322"/>
        <end position="578"/>
    </location>
</feature>
<evidence type="ECO:0000256" key="2">
    <source>
        <dbReference type="SAM" id="MobiDB-lite"/>
    </source>
</evidence>
<feature type="domain" description="PGF-CTERM archaeal protein-sorting signal" evidence="3">
    <location>
        <begin position="589"/>
        <end position="610"/>
    </location>
</feature>
<evidence type="ECO:0000256" key="1">
    <source>
        <dbReference type="ARBA" id="ARBA00022729"/>
    </source>
</evidence>
<dbReference type="Pfam" id="PF18204">
    <property type="entry name" value="PGF-CTERM"/>
    <property type="match status" value="1"/>
</dbReference>
<reference evidence="4" key="2">
    <citation type="submission" date="2023-12" db="EMBL/GenBank/DDBJ databases">
        <authorList>
            <person name="Sun Q."/>
            <person name="Inoue M."/>
        </authorList>
    </citation>
    <scope>NUCLEOTIDE SEQUENCE</scope>
    <source>
        <strain evidence="4">JCM 14265</strain>
    </source>
</reference>
<sequence>MLTVSKSDSGKVYEEELNLVASSNISRFVPAAQSGTYTVKIHDLTTSTTTAQEVTVSERKKADLQLNKNNYTIAGNNIELAVNSTYKQSSVALVGQNNTTTLNLTTTDTGPSPISINTYASPASPSEFVTTGSGISVDSVSGNLTPLSPGTYTLTLRSEHGTAVTNDTATVTVVPRSTTDLTAYTTRAVSPDGFENATAVREAMTDGTLTPATTATENDTVVYAANATGLTGLTAATNASLDRGADLDRLDGLSFGVAPVGTNDSGAAAGTALGPTPNESAVHLDRRGLFLVTDGEAAFGTETSPAPGETFEATFRVDDERLRRTAANDRHRVTTRLTPGGADSPAEHADNETQSVTTAASPTDNGPTEPTESSGPNRSVGAEGQTEPGPSGRSDTPGGSGTSAGPKGVSTDSAGPPDSAGGTGSAGASGSAGSTGSAGRTGAPSGTGSGGGPTGGGDSPGRDTPVEVDNVTGGGGPAPSDSGVNLSTVPPVIGVTAGPNGSEAPLFVGPPGLFGTGRSDLGGSRSAAGIAETSGERSDGRRDGDDSRSTGRTESTSSSAERDPSSGGATATDIGYEEAPIRSTVYDLPGFGAVPSLTALTGASLLARRRVRGS</sequence>
<keyword evidence="1" id="KW-0732">Signal</keyword>
<dbReference type="RefSeq" id="WP_343780627.1">
    <property type="nucleotide sequence ID" value="NZ_BAAADQ010000016.1"/>
</dbReference>
<gene>
    <name evidence="5" type="ORF">ABNG02_10420</name>
    <name evidence="4" type="ORF">GCM10008994_31320</name>
</gene>
<dbReference type="Proteomes" id="UP001567571">
    <property type="component" value="Unassembled WGS sequence"/>
</dbReference>
<evidence type="ECO:0000259" key="3">
    <source>
        <dbReference type="Pfam" id="PF18204"/>
    </source>
</evidence>